<feature type="transmembrane region" description="Helical" evidence="1">
    <location>
        <begin position="34"/>
        <end position="57"/>
    </location>
</feature>
<sequence length="72" mass="7534">PDFSILVDNRAVSKSDQNSICTSKSSSKLSAGQIAGIVVGGAVFLFILVALAVYLLSRKGTSPIAVKLRKII</sequence>
<reference evidence="2" key="1">
    <citation type="submission" date="2020-01" db="EMBL/GenBank/DDBJ databases">
        <title>Development of genomics and gene disruption for Polysphondylium violaceum indicates a role for the polyketide synthase stlB in stalk morphogenesis.</title>
        <authorList>
            <person name="Narita B."/>
            <person name="Kawabe Y."/>
            <person name="Kin K."/>
            <person name="Saito T."/>
            <person name="Gibbs R."/>
            <person name="Kuspa A."/>
            <person name="Muzny D."/>
            <person name="Queller D."/>
            <person name="Richards S."/>
            <person name="Strassman J."/>
            <person name="Sucgang R."/>
            <person name="Worley K."/>
            <person name="Schaap P."/>
        </authorList>
    </citation>
    <scope>NUCLEOTIDE SEQUENCE</scope>
    <source>
        <strain evidence="2">QSvi11</strain>
    </source>
</reference>
<dbReference type="Gene3D" id="1.10.287.770">
    <property type="entry name" value="YojJ-like"/>
    <property type="match status" value="1"/>
</dbReference>
<evidence type="ECO:0000313" key="2">
    <source>
        <dbReference type="EMBL" id="KAF2072393.1"/>
    </source>
</evidence>
<keyword evidence="1" id="KW-0812">Transmembrane</keyword>
<dbReference type="Proteomes" id="UP000695562">
    <property type="component" value="Unassembled WGS sequence"/>
</dbReference>
<keyword evidence="1" id="KW-1133">Transmembrane helix</keyword>
<dbReference type="PANTHER" id="PTHR31378:SF29">
    <property type="entry name" value="EGF-LIKE DOMAIN-CONTAINING PROTEIN-RELATED"/>
    <property type="match status" value="1"/>
</dbReference>
<name>A0A8J4PQS3_9MYCE</name>
<keyword evidence="3" id="KW-1185">Reference proteome</keyword>
<evidence type="ECO:0000313" key="3">
    <source>
        <dbReference type="Proteomes" id="UP000695562"/>
    </source>
</evidence>
<dbReference type="AlphaFoldDB" id="A0A8J4PQS3"/>
<evidence type="ECO:0000256" key="1">
    <source>
        <dbReference type="SAM" id="Phobius"/>
    </source>
</evidence>
<gene>
    <name evidence="2" type="ORF">CYY_006285</name>
</gene>
<protein>
    <submittedName>
        <fullName evidence="2">Uncharacterized protein</fullName>
    </submittedName>
</protein>
<accession>A0A8J4PQS3</accession>
<keyword evidence="1" id="KW-0472">Membrane</keyword>
<dbReference type="EMBL" id="AJWJ01000284">
    <property type="protein sequence ID" value="KAF2072393.1"/>
    <property type="molecule type" value="Genomic_DNA"/>
</dbReference>
<comment type="caution">
    <text evidence="2">The sequence shown here is derived from an EMBL/GenBank/DDBJ whole genome shotgun (WGS) entry which is preliminary data.</text>
</comment>
<organism evidence="2 3">
    <name type="scientific">Polysphondylium violaceum</name>
    <dbReference type="NCBI Taxonomy" id="133409"/>
    <lineage>
        <taxon>Eukaryota</taxon>
        <taxon>Amoebozoa</taxon>
        <taxon>Evosea</taxon>
        <taxon>Eumycetozoa</taxon>
        <taxon>Dictyostelia</taxon>
        <taxon>Dictyosteliales</taxon>
        <taxon>Dictyosteliaceae</taxon>
        <taxon>Polysphondylium</taxon>
    </lineage>
</organism>
<feature type="non-terminal residue" evidence="2">
    <location>
        <position position="1"/>
    </location>
</feature>
<proteinExistence type="predicted"/>
<dbReference type="PANTHER" id="PTHR31378">
    <property type="entry name" value="EGF-LIKE DOMAIN-CONTAINING PROTEIN-RELATED-RELATED"/>
    <property type="match status" value="1"/>
</dbReference>